<dbReference type="EMBL" id="JXIQ01000111">
    <property type="protein sequence ID" value="KIY21322.1"/>
    <property type="molecule type" value="Genomic_DNA"/>
</dbReference>
<comment type="caution">
    <text evidence="1">The sequence shown here is derived from an EMBL/GenBank/DDBJ whole genome shotgun (WGS) entry which is preliminary data.</text>
</comment>
<accession>A0A0D6Z6W8</accession>
<dbReference type="AlphaFoldDB" id="A0A0D6Z6W8"/>
<dbReference type="Proteomes" id="UP000032512">
    <property type="component" value="Unassembled WGS sequence"/>
</dbReference>
<reference evidence="1 2" key="1">
    <citation type="submission" date="2015-01" db="EMBL/GenBank/DDBJ databases">
        <title>Draft genome sequences of the supercritical CO2 tolerant bacteria Bacillus subterraneus MITOT1 and Bacillus cereus MIT0214.</title>
        <authorList>
            <person name="Peet K.C."/>
            <person name="Thompson J.R."/>
        </authorList>
    </citation>
    <scope>NUCLEOTIDE SEQUENCE [LARGE SCALE GENOMIC DNA]</scope>
    <source>
        <strain evidence="1 2">MITOT1</strain>
    </source>
</reference>
<dbReference type="RefSeq" id="WP_044394717.1">
    <property type="nucleotide sequence ID" value="NZ_JXIQ01000111.1"/>
</dbReference>
<name>A0A0D6Z6W8_9BACI</name>
<protein>
    <submittedName>
        <fullName evidence="1">Uncharacterized protein</fullName>
    </submittedName>
</protein>
<gene>
    <name evidence="1" type="ORF">UB32_14245</name>
</gene>
<evidence type="ECO:0000313" key="2">
    <source>
        <dbReference type="Proteomes" id="UP000032512"/>
    </source>
</evidence>
<evidence type="ECO:0000313" key="1">
    <source>
        <dbReference type="EMBL" id="KIY21322.1"/>
    </source>
</evidence>
<keyword evidence="2" id="KW-1185">Reference proteome</keyword>
<organism evidence="1 2">
    <name type="scientific">Mesobacillus subterraneus</name>
    <dbReference type="NCBI Taxonomy" id="285983"/>
    <lineage>
        <taxon>Bacteria</taxon>
        <taxon>Bacillati</taxon>
        <taxon>Bacillota</taxon>
        <taxon>Bacilli</taxon>
        <taxon>Bacillales</taxon>
        <taxon>Bacillaceae</taxon>
        <taxon>Mesobacillus</taxon>
    </lineage>
</organism>
<sequence length="256" mass="30380">MPLFVNDFVSPQVFSNQQKVEEPENQAKFHINYLHEVLNEQEKLNNEFSGSVIKFENTFQENRQEQLQQFKSLFSTLAKQETISEKVIENIYEQKESTSDLDEKLMKLEKMHEQLSKTLLSEELTNQAILDQLAYQQSMIVDLNRKLLEYEDVTKSLFIQEQKQELLQNMVKNHMDLQGVYHETVMEQLCKQDAVGERISDQLSEIKNVHSNMANDFLEKLENHYSKWTSFLFSFILPNIRQQKKIIKKEKSQKEH</sequence>
<dbReference type="OrthoDB" id="2927922at2"/>
<proteinExistence type="predicted"/>
<dbReference type="PATRIC" id="fig|285983.3.peg.1709"/>